<dbReference type="GO" id="GO:0000287">
    <property type="term" value="F:magnesium ion binding"/>
    <property type="evidence" value="ECO:0007669"/>
    <property type="project" value="InterPro"/>
</dbReference>
<dbReference type="Gene3D" id="3.30.1330.70">
    <property type="entry name" value="Holliday junction resolvase RusA"/>
    <property type="match status" value="1"/>
</dbReference>
<organism evidence="1 2">
    <name type="scientific">Eggerthella guodeyinii</name>
    <dbReference type="NCBI Taxonomy" id="2690837"/>
    <lineage>
        <taxon>Bacteria</taxon>
        <taxon>Bacillati</taxon>
        <taxon>Actinomycetota</taxon>
        <taxon>Coriobacteriia</taxon>
        <taxon>Eggerthellales</taxon>
        <taxon>Eggerthellaceae</taxon>
        <taxon>Eggerthella</taxon>
    </lineage>
</organism>
<proteinExistence type="predicted"/>
<name>A0A6N7RLM9_9ACTN</name>
<dbReference type="GO" id="GO:0006281">
    <property type="term" value="P:DNA repair"/>
    <property type="evidence" value="ECO:0007669"/>
    <property type="project" value="InterPro"/>
</dbReference>
<comment type="caution">
    <text evidence="1">The sequence shown here is derived from an EMBL/GenBank/DDBJ whole genome shotgun (WGS) entry which is preliminary data.</text>
</comment>
<dbReference type="InterPro" id="IPR036614">
    <property type="entry name" value="RusA-like_sf"/>
</dbReference>
<dbReference type="SUPFAM" id="SSF103084">
    <property type="entry name" value="Holliday junction resolvase RusA"/>
    <property type="match status" value="1"/>
</dbReference>
<keyword evidence="2" id="KW-1185">Reference proteome</keyword>
<dbReference type="AlphaFoldDB" id="A0A6N7RLM9"/>
<evidence type="ECO:0000313" key="2">
    <source>
        <dbReference type="Proteomes" id="UP000438093"/>
    </source>
</evidence>
<dbReference type="GO" id="GO:0006310">
    <property type="term" value="P:DNA recombination"/>
    <property type="evidence" value="ECO:0007669"/>
    <property type="project" value="InterPro"/>
</dbReference>
<dbReference type="RefSeq" id="WP_154333104.1">
    <property type="nucleotide sequence ID" value="NZ_VTFY01000004.1"/>
</dbReference>
<sequence length="146" mass="16370">MTALEFFVPSNRRDAKGRPTHVDGWNEYIKAQNVNRYVAAAMERENVGSVANHAAAAMLQHRFEPLDGPALVTVTFVEINRRRDVPNVYGGLKWVLDGLTRPRGSKYQGAGAIVDDSPKWCEVETRLEVDAERPGVRIRIEPLEAE</sequence>
<accession>A0A6N7RLM9</accession>
<dbReference type="Proteomes" id="UP000438093">
    <property type="component" value="Unassembled WGS sequence"/>
</dbReference>
<dbReference type="EMBL" id="VTFY01000004">
    <property type="protein sequence ID" value="MRX82235.1"/>
    <property type="molecule type" value="Genomic_DNA"/>
</dbReference>
<reference evidence="2" key="1">
    <citation type="submission" date="2019-08" db="EMBL/GenBank/DDBJ databases">
        <title>Arthrobacter sp. nov., isolated from plateau pika and Tibetan wild ass.</title>
        <authorList>
            <person name="Ge Y."/>
        </authorList>
    </citation>
    <scope>NUCLEOTIDE SEQUENCE [LARGE SCALE GENOMIC DNA]</scope>
    <source>
        <strain evidence="2">HF-4214</strain>
    </source>
</reference>
<gene>
    <name evidence="1" type="ORF">GJG86_06980</name>
</gene>
<protein>
    <submittedName>
        <fullName evidence="1">Uncharacterized protein</fullName>
    </submittedName>
</protein>
<evidence type="ECO:0000313" key="1">
    <source>
        <dbReference type="EMBL" id="MRX82235.1"/>
    </source>
</evidence>